<dbReference type="PANTHER" id="PTHR30168">
    <property type="entry name" value="PUTATIVE MEMBRANE PROTEIN YPFJ"/>
    <property type="match status" value="1"/>
</dbReference>
<reference evidence="6 7" key="1">
    <citation type="submission" date="2021-03" db="EMBL/GenBank/DDBJ databases">
        <title>Genomic Encyclopedia of Type Strains, Phase IV (KMG-IV): sequencing the most valuable type-strain genomes for metagenomic binning, comparative biology and taxonomic classification.</title>
        <authorList>
            <person name="Goeker M."/>
        </authorList>
    </citation>
    <scope>NUCLEOTIDE SEQUENCE [LARGE SCALE GENOMIC DNA]</scope>
    <source>
        <strain evidence="6 7">DSM 40526</strain>
    </source>
</reference>
<evidence type="ECO:0000256" key="4">
    <source>
        <dbReference type="ARBA" id="ARBA00023136"/>
    </source>
</evidence>
<keyword evidence="6" id="KW-0482">Metalloprotease</keyword>
<dbReference type="Proteomes" id="UP001519310">
    <property type="component" value="Unassembled WGS sequence"/>
</dbReference>
<evidence type="ECO:0000256" key="5">
    <source>
        <dbReference type="SAM" id="SignalP"/>
    </source>
</evidence>
<evidence type="ECO:0000256" key="2">
    <source>
        <dbReference type="ARBA" id="ARBA00022692"/>
    </source>
</evidence>
<keyword evidence="2" id="KW-0812">Transmembrane</keyword>
<keyword evidence="4" id="KW-0472">Membrane</keyword>
<keyword evidence="6" id="KW-0645">Protease</keyword>
<dbReference type="RefSeq" id="WP_229920198.1">
    <property type="nucleotide sequence ID" value="NZ_BMVL01000002.1"/>
</dbReference>
<gene>
    <name evidence="6" type="ORF">J2Z77_000463</name>
</gene>
<protein>
    <submittedName>
        <fullName evidence="6">Metalloprotease</fullName>
    </submittedName>
</protein>
<dbReference type="GO" id="GO:0008237">
    <property type="term" value="F:metallopeptidase activity"/>
    <property type="evidence" value="ECO:0007669"/>
    <property type="project" value="UniProtKB-KW"/>
</dbReference>
<feature type="chain" id="PRO_5047057322" evidence="5">
    <location>
        <begin position="26"/>
        <end position="250"/>
    </location>
</feature>
<keyword evidence="3" id="KW-1133">Transmembrane helix</keyword>
<accession>A0ABS4KXC4</accession>
<dbReference type="Pfam" id="PF04228">
    <property type="entry name" value="Zn_peptidase"/>
    <property type="match status" value="1"/>
</dbReference>
<comment type="subcellular location">
    <subcellularLocation>
        <location evidence="1">Membrane</location>
        <topology evidence="1">Single-pass membrane protein</topology>
    </subcellularLocation>
</comment>
<evidence type="ECO:0000313" key="7">
    <source>
        <dbReference type="Proteomes" id="UP001519310"/>
    </source>
</evidence>
<proteinExistence type="predicted"/>
<comment type="caution">
    <text evidence="6">The sequence shown here is derived from an EMBL/GenBank/DDBJ whole genome shotgun (WGS) entry which is preliminary data.</text>
</comment>
<feature type="signal peptide" evidence="5">
    <location>
        <begin position="1"/>
        <end position="25"/>
    </location>
</feature>
<dbReference type="InterPro" id="IPR007343">
    <property type="entry name" value="Uncharacterised_pept_Zn_put"/>
</dbReference>
<keyword evidence="5" id="KW-0732">Signal</keyword>
<dbReference type="EMBL" id="JAGGLQ010000001">
    <property type="protein sequence ID" value="MBP2034679.1"/>
    <property type="molecule type" value="Genomic_DNA"/>
</dbReference>
<keyword evidence="7" id="KW-1185">Reference proteome</keyword>
<dbReference type="PANTHER" id="PTHR30168:SF0">
    <property type="entry name" value="INNER MEMBRANE PROTEIN"/>
    <property type="match status" value="1"/>
</dbReference>
<evidence type="ECO:0000256" key="3">
    <source>
        <dbReference type="ARBA" id="ARBA00022989"/>
    </source>
</evidence>
<sequence length="250" mass="27144">MHRALLSLAISALFGAVGVASTASAQTGPPVDEESTTAYIEQTVQDADEYWTNWLAGQGLEVKHALFKIVQNGELYVSECSESGTPANAPSAFYCKADVERDGVAYEGVLVLPVDTMLKMRQGSLNNQPSEKAGDFTVATVVTHEMGHWVQDVLVSQKARQPANPGKDVELMADCFSGVWAGAKYNEGRLTAQDFDAAVDSRARFGDEEFTDPNHHGTSGERVTAWATGYFGLKKNPTVDPMNCIDAYWR</sequence>
<evidence type="ECO:0000256" key="1">
    <source>
        <dbReference type="ARBA" id="ARBA00004167"/>
    </source>
</evidence>
<keyword evidence="6" id="KW-0378">Hydrolase</keyword>
<name>A0ABS4KXC4_STRAV</name>
<organism evidence="6 7">
    <name type="scientific">Streptomyces avidinii</name>
    <dbReference type="NCBI Taxonomy" id="1895"/>
    <lineage>
        <taxon>Bacteria</taxon>
        <taxon>Bacillati</taxon>
        <taxon>Actinomycetota</taxon>
        <taxon>Actinomycetes</taxon>
        <taxon>Kitasatosporales</taxon>
        <taxon>Streptomycetaceae</taxon>
        <taxon>Streptomyces</taxon>
    </lineage>
</organism>
<evidence type="ECO:0000313" key="6">
    <source>
        <dbReference type="EMBL" id="MBP2034679.1"/>
    </source>
</evidence>